<dbReference type="InterPro" id="IPR033756">
    <property type="entry name" value="YlxH/NBP35"/>
</dbReference>
<dbReference type="InterPro" id="IPR050445">
    <property type="entry name" value="Bact_polysacc_biosynth/exp"/>
</dbReference>
<evidence type="ECO:0000256" key="3">
    <source>
        <dbReference type="ARBA" id="ARBA00022692"/>
    </source>
</evidence>
<reference evidence="10" key="1">
    <citation type="submission" date="2019-08" db="EMBL/GenBank/DDBJ databases">
        <authorList>
            <person name="Kucharzyk K."/>
            <person name="Murdoch R.W."/>
            <person name="Higgins S."/>
            <person name="Loffler F."/>
        </authorList>
    </citation>
    <scope>NUCLEOTIDE SEQUENCE</scope>
</reference>
<evidence type="ECO:0000256" key="4">
    <source>
        <dbReference type="ARBA" id="ARBA00022741"/>
    </source>
</evidence>
<evidence type="ECO:0000259" key="9">
    <source>
        <dbReference type="Pfam" id="PF02706"/>
    </source>
</evidence>
<feature type="transmembrane region" description="Helical" evidence="8">
    <location>
        <begin position="165"/>
        <end position="185"/>
    </location>
</feature>
<dbReference type="CDD" id="cd05387">
    <property type="entry name" value="BY-kinase"/>
    <property type="match status" value="1"/>
</dbReference>
<evidence type="ECO:0000256" key="8">
    <source>
        <dbReference type="SAM" id="Phobius"/>
    </source>
</evidence>
<dbReference type="AlphaFoldDB" id="A0A644WF23"/>
<name>A0A644WF23_9ZZZZ</name>
<dbReference type="InterPro" id="IPR027417">
    <property type="entry name" value="P-loop_NTPase"/>
</dbReference>
<feature type="domain" description="Polysaccharide chain length determinant N-terminal" evidence="9">
    <location>
        <begin position="2"/>
        <end position="72"/>
    </location>
</feature>
<protein>
    <recommendedName>
        <fullName evidence="9">Polysaccharide chain length determinant N-terminal domain-containing protein</fullName>
    </recommendedName>
</protein>
<evidence type="ECO:0000256" key="7">
    <source>
        <dbReference type="ARBA" id="ARBA00023136"/>
    </source>
</evidence>
<keyword evidence="2" id="KW-1003">Cell membrane</keyword>
<evidence type="ECO:0000256" key="6">
    <source>
        <dbReference type="ARBA" id="ARBA00022989"/>
    </source>
</evidence>
<dbReference type="InterPro" id="IPR005702">
    <property type="entry name" value="Wzc-like_C"/>
</dbReference>
<dbReference type="Pfam" id="PF10609">
    <property type="entry name" value="ParA"/>
    <property type="match status" value="1"/>
</dbReference>
<dbReference type="PANTHER" id="PTHR32309">
    <property type="entry name" value="TYROSINE-PROTEIN KINASE"/>
    <property type="match status" value="1"/>
</dbReference>
<comment type="caution">
    <text evidence="10">The sequence shown here is derived from an EMBL/GenBank/DDBJ whole genome shotgun (WGS) entry which is preliminary data.</text>
</comment>
<evidence type="ECO:0000256" key="2">
    <source>
        <dbReference type="ARBA" id="ARBA00022475"/>
    </source>
</evidence>
<dbReference type="Gene3D" id="3.40.50.300">
    <property type="entry name" value="P-loop containing nucleotide triphosphate hydrolases"/>
    <property type="match status" value="1"/>
</dbReference>
<keyword evidence="4" id="KW-0547">Nucleotide-binding</keyword>
<sequence length="435" mass="47458">MELYECLAAVKRRFWIIGAVALAAALSAWAVSCFLVESVYESTATIIVSKSNETPGENGQELLNSNYIKVYYTLGNSDSVALSIIDHLQLNTTVEKLREQVSIEADYDTGIIKISVDANSAGLARDIAAEFIKCLKEHSNKLSIRTNINIIDEPTLPALPIRPKILLNVLLSAAAGILAGLLLALFFGSKELSSSDMPAMSALPWLPLLGSLPKHKVRRRKRKSILSFPAGCPADESIKIIRTGLGYLFENNQIKSVMITSPRRAEGKTTFALNLAVSMAQLGKRVLVVDCSFRKPGLSKLCDLEKCEKSCFEMEGQPENKCAVSIFSELGIDLASDFAPSREQRGGAGFPPWLRIFLDGAGQRYDLVILDCPSIQPYADTMMMCSLVKNVVLVTEYSRLAASVLDKSVKRLKQVGADTLGVVVNKTPAAKMRHA</sequence>
<dbReference type="PANTHER" id="PTHR32309:SF13">
    <property type="entry name" value="FERRIC ENTEROBACTIN TRANSPORT PROTEIN FEPE"/>
    <property type="match status" value="1"/>
</dbReference>
<organism evidence="10">
    <name type="scientific">bioreactor metagenome</name>
    <dbReference type="NCBI Taxonomy" id="1076179"/>
    <lineage>
        <taxon>unclassified sequences</taxon>
        <taxon>metagenomes</taxon>
        <taxon>ecological metagenomes</taxon>
    </lineage>
</organism>
<dbReference type="EMBL" id="VSSQ01000775">
    <property type="protein sequence ID" value="MPM01123.1"/>
    <property type="molecule type" value="Genomic_DNA"/>
</dbReference>
<dbReference type="SUPFAM" id="SSF52540">
    <property type="entry name" value="P-loop containing nucleoside triphosphate hydrolases"/>
    <property type="match status" value="1"/>
</dbReference>
<evidence type="ECO:0000313" key="10">
    <source>
        <dbReference type="EMBL" id="MPM01123.1"/>
    </source>
</evidence>
<proteinExistence type="predicted"/>
<evidence type="ECO:0000256" key="5">
    <source>
        <dbReference type="ARBA" id="ARBA00022840"/>
    </source>
</evidence>
<keyword evidence="3 8" id="KW-0812">Transmembrane</keyword>
<accession>A0A644WF23</accession>
<dbReference type="GO" id="GO:0005886">
    <property type="term" value="C:plasma membrane"/>
    <property type="evidence" value="ECO:0007669"/>
    <property type="project" value="UniProtKB-SubCell"/>
</dbReference>
<feature type="transmembrane region" description="Helical" evidence="8">
    <location>
        <begin position="14"/>
        <end position="36"/>
    </location>
</feature>
<keyword evidence="6 8" id="KW-1133">Transmembrane helix</keyword>
<dbReference type="InterPro" id="IPR003856">
    <property type="entry name" value="LPS_length_determ_N"/>
</dbReference>
<evidence type="ECO:0000256" key="1">
    <source>
        <dbReference type="ARBA" id="ARBA00004651"/>
    </source>
</evidence>
<keyword evidence="7 8" id="KW-0472">Membrane</keyword>
<keyword evidence="5" id="KW-0067">ATP-binding</keyword>
<dbReference type="Pfam" id="PF02706">
    <property type="entry name" value="Wzz"/>
    <property type="match status" value="1"/>
</dbReference>
<comment type="subcellular location">
    <subcellularLocation>
        <location evidence="1">Cell membrane</location>
        <topology evidence="1">Multi-pass membrane protein</topology>
    </subcellularLocation>
</comment>
<gene>
    <name evidence="10" type="ORF">SDC9_47361</name>
</gene>
<dbReference type="GO" id="GO:0005524">
    <property type="term" value="F:ATP binding"/>
    <property type="evidence" value="ECO:0007669"/>
    <property type="project" value="UniProtKB-KW"/>
</dbReference>